<name>A0A7G2CQ23_9TRYP</name>
<dbReference type="InterPro" id="IPR019453">
    <property type="entry name" value="VPS39/TGFA1_Znf"/>
</dbReference>
<proteinExistence type="predicted"/>
<dbReference type="InterPro" id="IPR032914">
    <property type="entry name" value="Vam6/VPS39/TRAP1"/>
</dbReference>
<sequence length="178" mass="19450">MFLDEAKDVEEAKGYALSCAKEFQDNTACVQLVQALLARDGEEGLTHVGSLLQHIHTADAALSILPSLPATTELHLVYPFLKSCFHSTVLESLEHAAQRKMDGAVEDALRTKLVGLQTKQVTIDENSICDVCKKRLRPNVSIACFPDGSVVHELCCGESHISPRTGCNFKDSLETKLL</sequence>
<dbReference type="GO" id="GO:0006914">
    <property type="term" value="P:autophagy"/>
    <property type="evidence" value="ECO:0007669"/>
    <property type="project" value="TreeGrafter"/>
</dbReference>
<dbReference type="GO" id="GO:0005737">
    <property type="term" value="C:cytoplasm"/>
    <property type="evidence" value="ECO:0007669"/>
    <property type="project" value="TreeGrafter"/>
</dbReference>
<dbReference type="OrthoDB" id="5325112at2759"/>
<dbReference type="VEuPathDB" id="TriTrypDB:ADEAN_000816500"/>
<protein>
    <submittedName>
        <fullName evidence="2">Vacuolar sorting protein 39 domain 2, putative</fullName>
    </submittedName>
</protein>
<dbReference type="EMBL" id="LR877162">
    <property type="protein sequence ID" value="CAD2220643.1"/>
    <property type="molecule type" value="Genomic_DNA"/>
</dbReference>
<organism evidence="2 3">
    <name type="scientific">Angomonas deanei</name>
    <dbReference type="NCBI Taxonomy" id="59799"/>
    <lineage>
        <taxon>Eukaryota</taxon>
        <taxon>Discoba</taxon>
        <taxon>Euglenozoa</taxon>
        <taxon>Kinetoplastea</taxon>
        <taxon>Metakinetoplastina</taxon>
        <taxon>Trypanosomatida</taxon>
        <taxon>Trypanosomatidae</taxon>
        <taxon>Strigomonadinae</taxon>
        <taxon>Angomonas</taxon>
    </lineage>
</organism>
<dbReference type="PANTHER" id="PTHR12894:SF27">
    <property type="entry name" value="TRANSFORMING GROWTH FACTOR-BETA RECEPTOR-ASSOCIATED PROTEIN 1"/>
    <property type="match status" value="1"/>
</dbReference>
<dbReference type="GO" id="GO:0016020">
    <property type="term" value="C:membrane"/>
    <property type="evidence" value="ECO:0007669"/>
    <property type="project" value="TreeGrafter"/>
</dbReference>
<feature type="domain" description="Vacuolar sorting protein 39/Transforming growth factor beta receptor-associated zinc finger" evidence="1">
    <location>
        <begin position="119"/>
        <end position="156"/>
    </location>
</feature>
<reference evidence="2 3" key="1">
    <citation type="submission" date="2020-08" db="EMBL/GenBank/DDBJ databases">
        <authorList>
            <person name="Newling K."/>
            <person name="Davey J."/>
            <person name="Forrester S."/>
        </authorList>
    </citation>
    <scope>NUCLEOTIDE SEQUENCE [LARGE SCALE GENOMIC DNA]</scope>
    <source>
        <strain evidence="3">Crithidia deanei Carvalho (ATCC PRA-265)</strain>
    </source>
</reference>
<dbReference type="Pfam" id="PF10367">
    <property type="entry name" value="zf-Vps39_C"/>
    <property type="match status" value="1"/>
</dbReference>
<dbReference type="AlphaFoldDB" id="A0A7G2CQ23"/>
<keyword evidence="3" id="KW-1185">Reference proteome</keyword>
<accession>A0A7G2CQ23</accession>
<evidence type="ECO:0000313" key="3">
    <source>
        <dbReference type="Proteomes" id="UP000515908"/>
    </source>
</evidence>
<gene>
    <name evidence="2" type="ORF">ADEAN_000816500</name>
</gene>
<evidence type="ECO:0000259" key="1">
    <source>
        <dbReference type="Pfam" id="PF10367"/>
    </source>
</evidence>
<dbReference type="PANTHER" id="PTHR12894">
    <property type="entry name" value="CNH DOMAIN CONTAINING"/>
    <property type="match status" value="1"/>
</dbReference>
<dbReference type="GO" id="GO:0034058">
    <property type="term" value="P:endosomal vesicle fusion"/>
    <property type="evidence" value="ECO:0007669"/>
    <property type="project" value="TreeGrafter"/>
</dbReference>
<evidence type="ECO:0000313" key="2">
    <source>
        <dbReference type="EMBL" id="CAD2220643.1"/>
    </source>
</evidence>
<dbReference type="Proteomes" id="UP000515908">
    <property type="component" value="Chromosome 18"/>
</dbReference>